<protein>
    <submittedName>
        <fullName evidence="3">Uncharacterized protein</fullName>
    </submittedName>
</protein>
<dbReference type="SMART" id="SM00248">
    <property type="entry name" value="ANK"/>
    <property type="match status" value="4"/>
</dbReference>
<feature type="repeat" description="ANK" evidence="1">
    <location>
        <begin position="542"/>
        <end position="574"/>
    </location>
</feature>
<dbReference type="Proteomes" id="UP000007303">
    <property type="component" value="Unassembled WGS sequence"/>
</dbReference>
<evidence type="ECO:0000256" key="2">
    <source>
        <dbReference type="SAM" id="MobiDB-lite"/>
    </source>
</evidence>
<reference evidence="4" key="1">
    <citation type="journal article" date="2004" name="Nature">
        <title>Genome duplication in the teleost fish Tetraodon nigroviridis reveals the early vertebrate proto-karyotype.</title>
        <authorList>
            <person name="Jaillon O."/>
            <person name="Aury J.-M."/>
            <person name="Brunet F."/>
            <person name="Petit J.-L."/>
            <person name="Stange-Thomann N."/>
            <person name="Mauceli E."/>
            <person name="Bouneau L."/>
            <person name="Fischer C."/>
            <person name="Ozouf-Costaz C."/>
            <person name="Bernot A."/>
            <person name="Nicaud S."/>
            <person name="Jaffe D."/>
            <person name="Fisher S."/>
            <person name="Lutfalla G."/>
            <person name="Dossat C."/>
            <person name="Segurens B."/>
            <person name="Dasilva C."/>
            <person name="Salanoubat M."/>
            <person name="Levy M."/>
            <person name="Boudet N."/>
            <person name="Castellano S."/>
            <person name="Anthouard V."/>
            <person name="Jubin C."/>
            <person name="Castelli V."/>
            <person name="Katinka M."/>
            <person name="Vacherie B."/>
            <person name="Biemont C."/>
            <person name="Skalli Z."/>
            <person name="Cattolico L."/>
            <person name="Poulain J."/>
            <person name="De Berardinis V."/>
            <person name="Cruaud C."/>
            <person name="Duprat S."/>
            <person name="Brottier P."/>
            <person name="Coutanceau J.-P."/>
            <person name="Gouzy J."/>
            <person name="Parra G."/>
            <person name="Lardier G."/>
            <person name="Chapple C."/>
            <person name="McKernan K.J."/>
            <person name="McEwan P."/>
            <person name="Bosak S."/>
            <person name="Kellis M."/>
            <person name="Volff J.-N."/>
            <person name="Guigo R."/>
            <person name="Zody M.C."/>
            <person name="Mesirov J."/>
            <person name="Lindblad-Toh K."/>
            <person name="Birren B."/>
            <person name="Nusbaum C."/>
            <person name="Kahn D."/>
            <person name="Robinson-Rechavi M."/>
            <person name="Laudet V."/>
            <person name="Schachter V."/>
            <person name="Quetier F."/>
            <person name="Saurin W."/>
            <person name="Scarpelli C."/>
            <person name="Wincker P."/>
            <person name="Lander E.S."/>
            <person name="Weissenbach J."/>
            <person name="Roest Crollius H."/>
        </authorList>
    </citation>
    <scope>NUCLEOTIDE SEQUENCE [LARGE SCALE GENOMIC DNA]</scope>
</reference>
<dbReference type="Ensembl" id="ENSTNIT00000009396.1">
    <property type="protein sequence ID" value="ENSTNIP00000009225.1"/>
    <property type="gene ID" value="ENSTNIG00000006457.1"/>
</dbReference>
<dbReference type="AlphaFoldDB" id="H3CLU6"/>
<feature type="region of interest" description="Disordered" evidence="2">
    <location>
        <begin position="49"/>
        <end position="69"/>
    </location>
</feature>
<evidence type="ECO:0000256" key="1">
    <source>
        <dbReference type="PROSITE-ProRule" id="PRU00023"/>
    </source>
</evidence>
<reference evidence="3" key="2">
    <citation type="submission" date="2025-08" db="UniProtKB">
        <authorList>
            <consortium name="Ensembl"/>
        </authorList>
    </citation>
    <scope>IDENTIFICATION</scope>
</reference>
<evidence type="ECO:0000313" key="3">
    <source>
        <dbReference type="Ensembl" id="ENSTNIP00000009225.1"/>
    </source>
</evidence>
<dbReference type="SUPFAM" id="SSF48403">
    <property type="entry name" value="Ankyrin repeat"/>
    <property type="match status" value="1"/>
</dbReference>
<dbReference type="InterPro" id="IPR052481">
    <property type="entry name" value="DZAN1"/>
</dbReference>
<dbReference type="PANTHER" id="PTHR16058">
    <property type="entry name" value="DOUBLE ZINC RIBBON AND ANKYRIN REPEAT-CONTAINING PROTEIN 1"/>
    <property type="match status" value="1"/>
</dbReference>
<dbReference type="InterPro" id="IPR026876">
    <property type="entry name" value="Fn3_assoc_repeat"/>
</dbReference>
<dbReference type="Pfam" id="PF12796">
    <property type="entry name" value="Ank_2"/>
    <property type="match status" value="1"/>
</dbReference>
<feature type="compositionally biased region" description="Polar residues" evidence="2">
    <location>
        <begin position="352"/>
        <end position="363"/>
    </location>
</feature>
<name>H3CLU6_TETNG</name>
<reference evidence="3" key="3">
    <citation type="submission" date="2025-09" db="UniProtKB">
        <authorList>
            <consortium name="Ensembl"/>
        </authorList>
    </citation>
    <scope>IDENTIFICATION</scope>
</reference>
<sequence>MAAGVVSAPLIIASSSSHTHASRREIHTDTLVFIQSADTPGALIFYTLDGSRPEPDQSGSAARSRKYSKPVRLPAGRVAVRAVAVASDGRRSSTVTKMFVVQSLPGSPGVGPAALEPVLLSPAGLWMGGDGSVLQNGPHPEVGEPASLPQKPVHGPPSGPVQGSDPLKQLRSTQTSRLVQDPEVLWDQQVLTDADLLRNTERVRAQANWSARPPDPFSLFFPICGAKISHQTFPSRGTEQGHRVCGCCGSGNPVNVSSCLTCESCLQPQREPSSSGCWLASEDLAPWCGVSGPAPSLAAPACCAGAAAPAAILPPPGCASCGHAPARLRLEDAPPTADRSTQTVGLFYPAATQRQQSGRTPQPSRRPPLTSVSPGKGYWRRQLDHVCAHLRSYTQNNAPFRALLGDPCMGQLLSAVVQDDQQQLTLTISFALAHQKTQVCGSTCTSSSTTPTQTGLGEGLDLFRSGSCDLPMGVWGEVHPHSHTHTRRGLTGGDVLPGGGASKPGRGRDAQLMMELAPGRGQLSIVQQLLDQGADPACCHSNGRHPLALAVLNGHHQVLPELVQRGAPVDQQSGPMKNTALHEAAALAPEGLPAAELLLSCGASVGVKNASGQTAFQLAADSGCNQMVSLLAAQTGLVLL</sequence>
<dbReference type="Pfam" id="PF13287">
    <property type="entry name" value="Fn3_assoc"/>
    <property type="match status" value="1"/>
</dbReference>
<dbReference type="PANTHER" id="PTHR16058:SF4">
    <property type="entry name" value="DOUBLE ZINC RIBBON AND ANKYRIN REPEAT-CONTAINING PROTEIN 1"/>
    <property type="match status" value="1"/>
</dbReference>
<feature type="region of interest" description="Disordered" evidence="2">
    <location>
        <begin position="352"/>
        <end position="376"/>
    </location>
</feature>
<proteinExistence type="predicted"/>
<dbReference type="GeneTree" id="ENSGT00390000000549"/>
<dbReference type="PROSITE" id="PS50088">
    <property type="entry name" value="ANK_REPEAT"/>
    <property type="match status" value="1"/>
</dbReference>
<keyword evidence="1" id="KW-0040">ANK repeat</keyword>
<accession>H3CLU6</accession>
<dbReference type="PROSITE" id="PS50297">
    <property type="entry name" value="ANK_REP_REGION"/>
    <property type="match status" value="1"/>
</dbReference>
<dbReference type="HOGENOM" id="CLU_024089_0_0_1"/>
<feature type="region of interest" description="Disordered" evidence="2">
    <location>
        <begin position="130"/>
        <end position="176"/>
    </location>
</feature>
<organism evidence="3 4">
    <name type="scientific">Tetraodon nigroviridis</name>
    <name type="common">Spotted green pufferfish</name>
    <name type="synonym">Chelonodon nigroviridis</name>
    <dbReference type="NCBI Taxonomy" id="99883"/>
    <lineage>
        <taxon>Eukaryota</taxon>
        <taxon>Metazoa</taxon>
        <taxon>Chordata</taxon>
        <taxon>Craniata</taxon>
        <taxon>Vertebrata</taxon>
        <taxon>Euteleostomi</taxon>
        <taxon>Actinopterygii</taxon>
        <taxon>Neopterygii</taxon>
        <taxon>Teleostei</taxon>
        <taxon>Neoteleostei</taxon>
        <taxon>Acanthomorphata</taxon>
        <taxon>Eupercaria</taxon>
        <taxon>Tetraodontiformes</taxon>
        <taxon>Tetradontoidea</taxon>
        <taxon>Tetraodontidae</taxon>
        <taxon>Tetraodon</taxon>
    </lineage>
</organism>
<dbReference type="InterPro" id="IPR002110">
    <property type="entry name" value="Ankyrin_rpt"/>
</dbReference>
<keyword evidence="4" id="KW-1185">Reference proteome</keyword>
<dbReference type="Gene3D" id="1.25.40.20">
    <property type="entry name" value="Ankyrin repeat-containing domain"/>
    <property type="match status" value="1"/>
</dbReference>
<evidence type="ECO:0000313" key="4">
    <source>
        <dbReference type="Proteomes" id="UP000007303"/>
    </source>
</evidence>
<dbReference type="InterPro" id="IPR036770">
    <property type="entry name" value="Ankyrin_rpt-contain_sf"/>
</dbReference>